<dbReference type="InterPro" id="IPR036156">
    <property type="entry name" value="Beta-gal/glucu_dom_sf"/>
</dbReference>
<dbReference type="SUPFAM" id="SSF49303">
    <property type="entry name" value="beta-Galactosidase/glucuronidase domain"/>
    <property type="match status" value="1"/>
</dbReference>
<dbReference type="RefSeq" id="WP_149998268.1">
    <property type="nucleotide sequence ID" value="NZ_VWMU01000070.1"/>
</dbReference>
<dbReference type="InterPro" id="IPR006104">
    <property type="entry name" value="Glyco_hydro_2_N"/>
</dbReference>
<dbReference type="InterPro" id="IPR013783">
    <property type="entry name" value="Ig-like_fold"/>
</dbReference>
<dbReference type="Gene3D" id="3.20.20.80">
    <property type="entry name" value="Glycosidases"/>
    <property type="match status" value="1"/>
</dbReference>
<feature type="domain" description="Glycoside hydrolase family 2 catalytic" evidence="6">
    <location>
        <begin position="349"/>
        <end position="483"/>
    </location>
</feature>
<dbReference type="InterPro" id="IPR051913">
    <property type="entry name" value="GH2_Domain-Containing"/>
</dbReference>
<reference evidence="8" key="1">
    <citation type="journal article" date="2019" name="Nat. Med.">
        <title>A library of human gut bacterial isolates paired with longitudinal multiomics data enables mechanistic microbiome research.</title>
        <authorList>
            <person name="Poyet M."/>
            <person name="Groussin M."/>
            <person name="Gibbons S.M."/>
            <person name="Avila-Pacheco J."/>
            <person name="Jiang X."/>
            <person name="Kearney S.M."/>
            <person name="Perrotta A.R."/>
            <person name="Berdy B."/>
            <person name="Zhao S."/>
            <person name="Lieberman T.D."/>
            <person name="Swanson P.K."/>
            <person name="Smith M."/>
            <person name="Roesemann S."/>
            <person name="Alexander J.E."/>
            <person name="Rich S.A."/>
            <person name="Livny J."/>
            <person name="Vlamakis H."/>
            <person name="Clish C."/>
            <person name="Bullock K."/>
            <person name="Deik A."/>
            <person name="Scott J."/>
            <person name="Pierce K.A."/>
            <person name="Xavier R.J."/>
            <person name="Alm E.J."/>
        </authorList>
    </citation>
    <scope>NUCLEOTIDE SEQUENCE</scope>
    <source>
        <strain evidence="8">BIOML-A21</strain>
    </source>
</reference>
<evidence type="ECO:0000313" key="8">
    <source>
        <dbReference type="EMBL" id="KAA3717555.1"/>
    </source>
</evidence>
<evidence type="ECO:0000259" key="6">
    <source>
        <dbReference type="Pfam" id="PF02836"/>
    </source>
</evidence>
<dbReference type="GO" id="GO:0004553">
    <property type="term" value="F:hydrolase activity, hydrolyzing O-glycosyl compounds"/>
    <property type="evidence" value="ECO:0007669"/>
    <property type="project" value="InterPro"/>
</dbReference>
<proteinExistence type="inferred from homology"/>
<feature type="domain" description="Glycosyl hydrolases family 2 sugar binding" evidence="7">
    <location>
        <begin position="104"/>
        <end position="192"/>
    </location>
</feature>
<organism evidence="8">
    <name type="scientific">Bacteroides salyersiae</name>
    <dbReference type="NCBI Taxonomy" id="291644"/>
    <lineage>
        <taxon>Bacteria</taxon>
        <taxon>Pseudomonadati</taxon>
        <taxon>Bacteroidota</taxon>
        <taxon>Bacteroidia</taxon>
        <taxon>Bacteroidales</taxon>
        <taxon>Bacteroidaceae</taxon>
        <taxon>Bacteroides</taxon>
    </lineage>
</organism>
<keyword evidence="3" id="KW-0326">Glycosidase</keyword>
<sequence>MVRMFMIICSLCFSYISFAWSPQGNKIKTRWAEQVTVENVWQIYPRPQLKRVNWKNLNGLWKYQVTEMNRKKKDVHYGDEILVPFSIESSLSGVEGQFGPSDKLWYRKEFTIDPDWKGKQILLHFGAVDYECQVWVNNILVGKHTGGNNPFSFNITRFLKKDGKQVVELSVTDPTDTESITRGKQQLNQRGIWYTPVSGIWQTVWIEPVNPVYIRQMCPETNIENSTVKLHFDIAESVGDESLLVKVFDGEKNILTSEQKLGKDIELQIPGLVWWSPENPKLYDLEVSLCRNGRTLDKVTSYFAMRDVSIVRDEAGYKRICLNGKPVFQYGTLDQGWWPDGLLTPPSPEAMIWDMVQLKEMGFNTIRKHIKVEPATYYYYADSLGIMIWQDMPSGFATARKETEHLSHTDEKDWDAPTEVSAQWLKELDEMIDHLRFFPCITSWVVFNEGWGQHNTVEVVENMMQKDRTRIINGVSGWTDRKVGHVHDIHNYPSASMVLPEFTDDRVAVLGEFGGLGFPVEGSLWNPGMNNWGYKNIDGSIELLADYSRLMYDLETLIAQGLSAAIYTQTTDVEGEVNGLITYDRKKIKIPANTLHMLHSRLYSIRSTQPVFLIPHSQKQKQTKHEVCVNGEVYHTEFPFKIKDKGVIRLKEIFHVDKPFERLSLWLYADGSTTVWLNGVKVLDQPIRYTRNYNQYNLSDYSYLLHNGENTVEITINKQNGERSLLFDYGLTAF</sequence>
<evidence type="ECO:0000256" key="3">
    <source>
        <dbReference type="ARBA" id="ARBA00023295"/>
    </source>
</evidence>
<dbReference type="InterPro" id="IPR008979">
    <property type="entry name" value="Galactose-bd-like_sf"/>
</dbReference>
<feature type="domain" description="Glycoside hydrolase family 2 immunoglobulin-like beta-sandwich" evidence="5">
    <location>
        <begin position="216"/>
        <end position="306"/>
    </location>
</feature>
<comment type="caution">
    <text evidence="8">The sequence shown here is derived from an EMBL/GenBank/DDBJ whole genome shotgun (WGS) entry which is preliminary data.</text>
</comment>
<keyword evidence="4" id="KW-0732">Signal</keyword>
<dbReference type="Gene3D" id="2.60.120.260">
    <property type="entry name" value="Galactose-binding domain-like"/>
    <property type="match status" value="2"/>
</dbReference>
<dbReference type="SUPFAM" id="SSF49785">
    <property type="entry name" value="Galactose-binding domain-like"/>
    <property type="match status" value="1"/>
</dbReference>
<comment type="similarity">
    <text evidence="1">Belongs to the glycosyl hydrolase 2 family.</text>
</comment>
<name>A0A641MVI0_9BACE</name>
<dbReference type="InterPro" id="IPR006103">
    <property type="entry name" value="Glyco_hydro_2_cat"/>
</dbReference>
<evidence type="ECO:0000256" key="4">
    <source>
        <dbReference type="SAM" id="SignalP"/>
    </source>
</evidence>
<dbReference type="InterPro" id="IPR017853">
    <property type="entry name" value="GH"/>
</dbReference>
<dbReference type="GO" id="GO:0005975">
    <property type="term" value="P:carbohydrate metabolic process"/>
    <property type="evidence" value="ECO:0007669"/>
    <property type="project" value="InterPro"/>
</dbReference>
<dbReference type="InterPro" id="IPR006102">
    <property type="entry name" value="Ig-like_GH2"/>
</dbReference>
<protein>
    <submittedName>
        <fullName evidence="8">Beta-galactosidase</fullName>
    </submittedName>
</protein>
<dbReference type="Pfam" id="PF00703">
    <property type="entry name" value="Glyco_hydro_2"/>
    <property type="match status" value="1"/>
</dbReference>
<dbReference type="Pfam" id="PF02836">
    <property type="entry name" value="Glyco_hydro_2_C"/>
    <property type="match status" value="1"/>
</dbReference>
<dbReference type="SUPFAM" id="SSF51445">
    <property type="entry name" value="(Trans)glycosidases"/>
    <property type="match status" value="1"/>
</dbReference>
<accession>A0A641MVI0</accession>
<gene>
    <name evidence="8" type="ORF">F3F94_12050</name>
</gene>
<evidence type="ECO:0000259" key="5">
    <source>
        <dbReference type="Pfam" id="PF00703"/>
    </source>
</evidence>
<keyword evidence="2" id="KW-0378">Hydrolase</keyword>
<dbReference type="PANTHER" id="PTHR42732:SF2">
    <property type="entry name" value="BETA-MANNOSIDASE"/>
    <property type="match status" value="1"/>
</dbReference>
<evidence type="ECO:0000256" key="1">
    <source>
        <dbReference type="ARBA" id="ARBA00007401"/>
    </source>
</evidence>
<dbReference type="AlphaFoldDB" id="A0A641MVI0"/>
<dbReference type="EMBL" id="VWMU01000070">
    <property type="protein sequence ID" value="KAA3717555.1"/>
    <property type="molecule type" value="Genomic_DNA"/>
</dbReference>
<evidence type="ECO:0000256" key="2">
    <source>
        <dbReference type="ARBA" id="ARBA00022801"/>
    </source>
</evidence>
<evidence type="ECO:0000259" key="7">
    <source>
        <dbReference type="Pfam" id="PF02837"/>
    </source>
</evidence>
<feature type="signal peptide" evidence="4">
    <location>
        <begin position="1"/>
        <end position="19"/>
    </location>
</feature>
<feature type="chain" id="PRO_5025065668" evidence="4">
    <location>
        <begin position="20"/>
        <end position="734"/>
    </location>
</feature>
<dbReference type="PANTHER" id="PTHR42732">
    <property type="entry name" value="BETA-GALACTOSIDASE"/>
    <property type="match status" value="1"/>
</dbReference>
<dbReference type="Pfam" id="PF02837">
    <property type="entry name" value="Glyco_hydro_2_N"/>
    <property type="match status" value="1"/>
</dbReference>
<dbReference type="Gene3D" id="2.60.40.10">
    <property type="entry name" value="Immunoglobulins"/>
    <property type="match status" value="1"/>
</dbReference>